<comment type="caution">
    <text evidence="6">The sequence shown here is derived from an EMBL/GenBank/DDBJ whole genome shotgun (WGS) entry which is preliminary data.</text>
</comment>
<dbReference type="CDD" id="cd05819">
    <property type="entry name" value="NHL"/>
    <property type="match status" value="1"/>
</dbReference>
<keyword evidence="2" id="KW-0863">Zinc-finger</keyword>
<proteinExistence type="predicted"/>
<dbReference type="PROSITE" id="PS51125">
    <property type="entry name" value="NHL"/>
    <property type="match status" value="2"/>
</dbReference>
<evidence type="ECO:0000313" key="7">
    <source>
        <dbReference type="Proteomes" id="UP000663887"/>
    </source>
</evidence>
<organism evidence="6 7">
    <name type="scientific">Rotaria magnacalcarata</name>
    <dbReference type="NCBI Taxonomy" id="392030"/>
    <lineage>
        <taxon>Eukaryota</taxon>
        <taxon>Metazoa</taxon>
        <taxon>Spiralia</taxon>
        <taxon>Gnathifera</taxon>
        <taxon>Rotifera</taxon>
        <taxon>Eurotatoria</taxon>
        <taxon>Bdelloidea</taxon>
        <taxon>Philodinida</taxon>
        <taxon>Philodinidae</taxon>
        <taxon>Rotaria</taxon>
    </lineage>
</organism>
<name>A0A816ZDU0_9BILA</name>
<evidence type="ECO:0000256" key="4">
    <source>
        <dbReference type="SAM" id="MobiDB-lite"/>
    </source>
</evidence>
<evidence type="ECO:0000259" key="5">
    <source>
        <dbReference type="PROSITE" id="PS50157"/>
    </source>
</evidence>
<dbReference type="InterPro" id="IPR011042">
    <property type="entry name" value="6-blade_b-propeller_TolB-like"/>
</dbReference>
<feature type="compositionally biased region" description="Basic and acidic residues" evidence="4">
    <location>
        <begin position="771"/>
        <end position="782"/>
    </location>
</feature>
<keyword evidence="2" id="KW-0862">Zinc</keyword>
<dbReference type="SUPFAM" id="SSF63829">
    <property type="entry name" value="Calcium-dependent phosphotriesterase"/>
    <property type="match status" value="1"/>
</dbReference>
<dbReference type="GO" id="GO:0008270">
    <property type="term" value="F:zinc ion binding"/>
    <property type="evidence" value="ECO:0007669"/>
    <property type="project" value="UniProtKB-KW"/>
</dbReference>
<dbReference type="PANTHER" id="PTHR24104">
    <property type="entry name" value="E3 UBIQUITIN-PROTEIN LIGASE NHLRC1-RELATED"/>
    <property type="match status" value="1"/>
</dbReference>
<keyword evidence="1" id="KW-0677">Repeat</keyword>
<dbReference type="Proteomes" id="UP000663887">
    <property type="component" value="Unassembled WGS sequence"/>
</dbReference>
<feature type="compositionally biased region" description="Polar residues" evidence="4">
    <location>
        <begin position="757"/>
        <end position="769"/>
    </location>
</feature>
<evidence type="ECO:0000313" key="6">
    <source>
        <dbReference type="EMBL" id="CAF2199956.1"/>
    </source>
</evidence>
<dbReference type="Gene3D" id="2.120.10.30">
    <property type="entry name" value="TolB, C-terminal domain"/>
    <property type="match status" value="1"/>
</dbReference>
<dbReference type="AlphaFoldDB" id="A0A816ZDU0"/>
<accession>A0A816ZDU0</accession>
<evidence type="ECO:0000256" key="1">
    <source>
        <dbReference type="ARBA" id="ARBA00022737"/>
    </source>
</evidence>
<evidence type="ECO:0000256" key="3">
    <source>
        <dbReference type="PROSITE-ProRule" id="PRU00504"/>
    </source>
</evidence>
<keyword evidence="2" id="KW-0479">Metal-binding</keyword>
<dbReference type="PANTHER" id="PTHR24104:SF25">
    <property type="entry name" value="PROTEIN LIN-41"/>
    <property type="match status" value="1"/>
</dbReference>
<dbReference type="Pfam" id="PF01436">
    <property type="entry name" value="NHL"/>
    <property type="match status" value="1"/>
</dbReference>
<protein>
    <recommendedName>
        <fullName evidence="5">C2H2-type domain-containing protein</fullName>
    </recommendedName>
</protein>
<feature type="repeat" description="NHL" evidence="3">
    <location>
        <begin position="69"/>
        <end position="108"/>
    </location>
</feature>
<dbReference type="EMBL" id="CAJNRG010016431">
    <property type="protein sequence ID" value="CAF2199956.1"/>
    <property type="molecule type" value="Genomic_DNA"/>
</dbReference>
<feature type="region of interest" description="Disordered" evidence="4">
    <location>
        <begin position="757"/>
        <end position="782"/>
    </location>
</feature>
<dbReference type="PROSITE" id="PS50157">
    <property type="entry name" value="ZINC_FINGER_C2H2_2"/>
    <property type="match status" value="1"/>
</dbReference>
<dbReference type="InterPro" id="IPR013087">
    <property type="entry name" value="Znf_C2H2_type"/>
</dbReference>
<evidence type="ECO:0000256" key="2">
    <source>
        <dbReference type="PROSITE-ProRule" id="PRU00042"/>
    </source>
</evidence>
<sequence length="782" mass="86431">MFRNPDRSAPLRKISITMIFVHGATIISSISQILVEVHVGTYLITDRNNNRIVRYYTNDTIGTVVAGNSTPGNSPSELNSPKGIAVDQYGAIIVADSSNYRIQRFPLGSKVGTTLAINSTINILGQVRDLHINVNNEIFVTDSEYSHVLKYYPNNGVGVILAGNYGSGSAANQLSSPYGNFVDGNETLYVADTGNSRVQMYLSGATSGTTVAGITSSSGSSLMQFNSPIAVIVDNNGYIYVADYGNSRIIKWTTNYSMGGICVVGCTGTVGVAANQLDSPRDLKFDAAGNLNLKPAQQRVLAALDEFVVESIKAWSCLSNIVNGMPIPQVYRKRLLKQIDLAEQYQKVIHSGHCSDNSDCITHCTTFGLSDPKCPEHEAKCTQAHTSDCPDCINISRTLDEIGEMIKQISNEEFKRETKYDFDNASQHIIEWSRHNIRGARQNEAKNQIISQIGDDEAFCTFDWGQNILPQEFRGKQSTYFGKKGMSVLVGSFVWKNSSTITATTTSPSTPTFYTESYILAITNAAQTDLDSLSANEIIIKQFKENRMHIKNLHKHTDNAGCLGKANVPNISTIRSIEYNAKCMKIFKTSNIGEGVSVPYKNIDFSTNMRLTSPFTVPINEEDHAIASKKRSDREHHHFFMCLLSGCTSTFESSTDLDSHISANLHKVPPPNPRTSNDIARLHLIEAVRSINTQTHRATDRVRKHQDVIDGDMSNSIHAKHFSSAGRALRTRKHNNTMSEKTISCIQDIWLNSLKTGSKPTPDQVQHQIRTQRDDRSGQTLF</sequence>
<reference evidence="6" key="1">
    <citation type="submission" date="2021-02" db="EMBL/GenBank/DDBJ databases">
        <authorList>
            <person name="Nowell W R."/>
        </authorList>
    </citation>
    <scope>NUCLEOTIDE SEQUENCE</scope>
</reference>
<feature type="domain" description="C2H2-type" evidence="5">
    <location>
        <begin position="640"/>
        <end position="671"/>
    </location>
</feature>
<dbReference type="InterPro" id="IPR050952">
    <property type="entry name" value="TRIM-NHL_E3_ligases"/>
</dbReference>
<gene>
    <name evidence="6" type="ORF">XDN619_LOCUS32728</name>
</gene>
<dbReference type="InterPro" id="IPR001258">
    <property type="entry name" value="NHL_repeat"/>
</dbReference>
<dbReference type="PROSITE" id="PS00028">
    <property type="entry name" value="ZINC_FINGER_C2H2_1"/>
    <property type="match status" value="1"/>
</dbReference>
<feature type="repeat" description="NHL" evidence="3">
    <location>
        <begin position="212"/>
        <end position="255"/>
    </location>
</feature>